<keyword evidence="5" id="KW-1185">Reference proteome</keyword>
<keyword evidence="3" id="KW-0472">Membrane</keyword>
<reference evidence="4" key="1">
    <citation type="journal article" date="2020" name="bioRxiv">
        <title>Whole genome comparisons of ergot fungi reveals the divergence and evolution of species within the genus Claviceps are the result of varying mechanisms driving genome evolution and host range expansion.</title>
        <authorList>
            <person name="Wyka S.A."/>
            <person name="Mondo S.J."/>
            <person name="Liu M."/>
            <person name="Dettman J."/>
            <person name="Nalam V."/>
            <person name="Broders K.D."/>
        </authorList>
    </citation>
    <scope>NUCLEOTIDE SEQUENCE</scope>
    <source>
        <strain evidence="4">CCC 602</strain>
    </source>
</reference>
<dbReference type="InterPro" id="IPR039859">
    <property type="entry name" value="PFA4/ZDH16/20/ERF2-like"/>
</dbReference>
<dbReference type="PANTHER" id="PTHR12246">
    <property type="entry name" value="PALMITOYLTRANSFERASE ZDHHC16"/>
    <property type="match status" value="1"/>
</dbReference>
<feature type="transmembrane region" description="Helical" evidence="3">
    <location>
        <begin position="45"/>
        <end position="63"/>
    </location>
</feature>
<evidence type="ECO:0000313" key="5">
    <source>
        <dbReference type="Proteomes" id="UP000748025"/>
    </source>
</evidence>
<keyword evidence="3" id="KW-1133">Transmembrane helix</keyword>
<accession>A0A9P7T2U4</accession>
<evidence type="ECO:0000256" key="1">
    <source>
        <dbReference type="SAM" id="Coils"/>
    </source>
</evidence>
<dbReference type="GO" id="GO:0016409">
    <property type="term" value="F:palmitoyltransferase activity"/>
    <property type="evidence" value="ECO:0007669"/>
    <property type="project" value="InterPro"/>
</dbReference>
<gene>
    <name evidence="4" type="ORF">E4U43_002054</name>
</gene>
<dbReference type="OrthoDB" id="331948at2759"/>
<name>A0A9P7T2U4_9HYPO</name>
<organism evidence="4 5">
    <name type="scientific">Claviceps pusilla</name>
    <dbReference type="NCBI Taxonomy" id="123648"/>
    <lineage>
        <taxon>Eukaryota</taxon>
        <taxon>Fungi</taxon>
        <taxon>Dikarya</taxon>
        <taxon>Ascomycota</taxon>
        <taxon>Pezizomycotina</taxon>
        <taxon>Sordariomycetes</taxon>
        <taxon>Hypocreomycetidae</taxon>
        <taxon>Hypocreales</taxon>
        <taxon>Clavicipitaceae</taxon>
        <taxon>Claviceps</taxon>
    </lineage>
</organism>
<feature type="transmembrane region" description="Helical" evidence="3">
    <location>
        <begin position="12"/>
        <end position="33"/>
    </location>
</feature>
<keyword evidence="3" id="KW-0812">Transmembrane</keyword>
<evidence type="ECO:0000256" key="3">
    <source>
        <dbReference type="SAM" id="Phobius"/>
    </source>
</evidence>
<protein>
    <recommendedName>
        <fullName evidence="6">Protein S-acyltransferase</fullName>
    </recommendedName>
</protein>
<evidence type="ECO:0000313" key="4">
    <source>
        <dbReference type="EMBL" id="KAG6018383.1"/>
    </source>
</evidence>
<feature type="region of interest" description="Disordered" evidence="2">
    <location>
        <begin position="342"/>
        <end position="366"/>
    </location>
</feature>
<keyword evidence="1" id="KW-0175">Coiled coil</keyword>
<evidence type="ECO:0000256" key="2">
    <source>
        <dbReference type="SAM" id="MobiDB-lite"/>
    </source>
</evidence>
<dbReference type="EMBL" id="SRPW01000017">
    <property type="protein sequence ID" value="KAG6018383.1"/>
    <property type="molecule type" value="Genomic_DNA"/>
</dbReference>
<comment type="caution">
    <text evidence="4">The sequence shown here is derived from an EMBL/GenBank/DDBJ whole genome shotgun (WGS) entry which is preliminary data.</text>
</comment>
<dbReference type="AlphaFoldDB" id="A0A9P7T2U4"/>
<feature type="transmembrane region" description="Helical" evidence="3">
    <location>
        <begin position="142"/>
        <end position="164"/>
    </location>
</feature>
<proteinExistence type="predicted"/>
<feature type="transmembrane region" description="Helical" evidence="3">
    <location>
        <begin position="105"/>
        <end position="122"/>
    </location>
</feature>
<sequence>MAGLNDAPVVQALAVPAVCSLMVFLGYFPQYLFRCSSLEPGPPSWGETTLFNILIFFLWCAYFKTVTEDPGRFIFSDVVMKAESNNWCKKCSAPKPARAHHCRHFFSNLSLWMLANLLWQRFSALWEARHLPAFLGPTLPALVGLTLSVLTCLIASLALGIMLITTTKNWLFNCTMIEGWQLERHEAIVERGGRDWWNLHDLDGQKVRMEKVEFPYDLGIFTNMSQAMGTSNFILWLLPFYPGPKVGRNGKGNGWEWEENGFNRKKGMWPPLDPEKVRTTNQEWPAARRDFAAELRDLEATMEDHKRMLREREERNVDHANQNIPAEFGKVNKYTSVDEHGKLSKFKNPTGWRNAEGETLQDYGVDEDAEGYVSEASLEEDDFPISELIRRRQTLQTKNMK</sequence>
<dbReference type="Proteomes" id="UP000748025">
    <property type="component" value="Unassembled WGS sequence"/>
</dbReference>
<feature type="coiled-coil region" evidence="1">
    <location>
        <begin position="288"/>
        <end position="315"/>
    </location>
</feature>
<evidence type="ECO:0008006" key="6">
    <source>
        <dbReference type="Google" id="ProtNLM"/>
    </source>
</evidence>